<evidence type="ECO:0000256" key="6">
    <source>
        <dbReference type="ARBA" id="ARBA00023136"/>
    </source>
</evidence>
<dbReference type="InterPro" id="IPR050445">
    <property type="entry name" value="Bact_polysacc_biosynth/exp"/>
</dbReference>
<organism evidence="9 10">
    <name type="scientific">Rubrobacter taiwanensis</name>
    <dbReference type="NCBI Taxonomy" id="185139"/>
    <lineage>
        <taxon>Bacteria</taxon>
        <taxon>Bacillati</taxon>
        <taxon>Actinomycetota</taxon>
        <taxon>Rubrobacteria</taxon>
        <taxon>Rubrobacterales</taxon>
        <taxon>Rubrobacteraceae</taxon>
        <taxon>Rubrobacter</taxon>
    </lineage>
</organism>
<name>A0A4R1BRF7_9ACTN</name>
<sequence length="235" mass="24871">MRSTSRQAGGREDFVLSEILYILWQRVFLVGGIAALMALGALGFGLLREPAYTAGAAVTIRPEINLGEEAPEALAQEVLGSVANRELVEEAIRRSGWEGRGEEFNERLEVSAASSGEISVRFSAPDPERAAAAANAYAGALADRVNELSEGGLVGGTLAVNAAVERPAEVPERRSGPRPLFNGALAGGLGIVLGGALALVLEARARDWRGARDVELTLRAPVLGVIPEYREEERT</sequence>
<accession>A0A4R1BRF7</accession>
<protein>
    <recommendedName>
        <fullName evidence="8">Polysaccharide chain length determinant N-terminal domain-containing protein</fullName>
    </recommendedName>
</protein>
<evidence type="ECO:0000256" key="2">
    <source>
        <dbReference type="ARBA" id="ARBA00006683"/>
    </source>
</evidence>
<keyword evidence="10" id="KW-1185">Reference proteome</keyword>
<proteinExistence type="inferred from homology"/>
<evidence type="ECO:0000313" key="9">
    <source>
        <dbReference type="EMBL" id="TCJ20310.1"/>
    </source>
</evidence>
<dbReference type="RefSeq" id="WP_132687801.1">
    <property type="nucleotide sequence ID" value="NZ_SKBU01000004.1"/>
</dbReference>
<evidence type="ECO:0000256" key="5">
    <source>
        <dbReference type="ARBA" id="ARBA00022989"/>
    </source>
</evidence>
<keyword evidence="3" id="KW-1003">Cell membrane</keyword>
<dbReference type="AlphaFoldDB" id="A0A4R1BRF7"/>
<evidence type="ECO:0000256" key="1">
    <source>
        <dbReference type="ARBA" id="ARBA00004651"/>
    </source>
</evidence>
<feature type="transmembrane region" description="Helical" evidence="7">
    <location>
        <begin position="180"/>
        <end position="201"/>
    </location>
</feature>
<keyword evidence="4 7" id="KW-0812">Transmembrane</keyword>
<comment type="similarity">
    <text evidence="2">Belongs to the CpsC/CapA family.</text>
</comment>
<evidence type="ECO:0000256" key="4">
    <source>
        <dbReference type="ARBA" id="ARBA00022692"/>
    </source>
</evidence>
<evidence type="ECO:0000256" key="7">
    <source>
        <dbReference type="SAM" id="Phobius"/>
    </source>
</evidence>
<comment type="caution">
    <text evidence="9">The sequence shown here is derived from an EMBL/GenBank/DDBJ whole genome shotgun (WGS) entry which is preliminary data.</text>
</comment>
<dbReference type="Pfam" id="PF02706">
    <property type="entry name" value="Wzz"/>
    <property type="match status" value="1"/>
</dbReference>
<dbReference type="GO" id="GO:0005886">
    <property type="term" value="C:plasma membrane"/>
    <property type="evidence" value="ECO:0007669"/>
    <property type="project" value="UniProtKB-SubCell"/>
</dbReference>
<comment type="subcellular location">
    <subcellularLocation>
        <location evidence="1">Cell membrane</location>
        <topology evidence="1">Multi-pass membrane protein</topology>
    </subcellularLocation>
</comment>
<evidence type="ECO:0000259" key="8">
    <source>
        <dbReference type="Pfam" id="PF02706"/>
    </source>
</evidence>
<dbReference type="InterPro" id="IPR003856">
    <property type="entry name" value="LPS_length_determ_N"/>
</dbReference>
<dbReference type="OrthoDB" id="5243405at2"/>
<feature type="domain" description="Polysaccharide chain length determinant N-terminal" evidence="8">
    <location>
        <begin position="16"/>
        <end position="81"/>
    </location>
</feature>
<evidence type="ECO:0000313" key="10">
    <source>
        <dbReference type="Proteomes" id="UP000295244"/>
    </source>
</evidence>
<dbReference type="EMBL" id="SKBU01000004">
    <property type="protein sequence ID" value="TCJ20310.1"/>
    <property type="molecule type" value="Genomic_DNA"/>
</dbReference>
<gene>
    <name evidence="9" type="ORF">E0L93_02045</name>
</gene>
<reference evidence="9 10" key="1">
    <citation type="submission" date="2019-03" db="EMBL/GenBank/DDBJ databases">
        <title>Whole genome sequence of a novel Rubrobacter taiwanensis strain, isolated from Yellowstone National Park.</title>
        <authorList>
            <person name="Freed S."/>
            <person name="Ramaley R.F."/>
            <person name="Kyndt J.A."/>
        </authorList>
    </citation>
    <scope>NUCLEOTIDE SEQUENCE [LARGE SCALE GENOMIC DNA]</scope>
    <source>
        <strain evidence="9 10">Yellowstone</strain>
    </source>
</reference>
<keyword evidence="6 7" id="KW-0472">Membrane</keyword>
<evidence type="ECO:0000256" key="3">
    <source>
        <dbReference type="ARBA" id="ARBA00022475"/>
    </source>
</evidence>
<feature type="transmembrane region" description="Helical" evidence="7">
    <location>
        <begin position="21"/>
        <end position="44"/>
    </location>
</feature>
<dbReference type="Proteomes" id="UP000295244">
    <property type="component" value="Unassembled WGS sequence"/>
</dbReference>
<dbReference type="PANTHER" id="PTHR32309:SF31">
    <property type="entry name" value="CAPSULAR EXOPOLYSACCHARIDE FAMILY"/>
    <property type="match status" value="1"/>
</dbReference>
<keyword evidence="5 7" id="KW-1133">Transmembrane helix</keyword>
<dbReference type="PANTHER" id="PTHR32309">
    <property type="entry name" value="TYROSINE-PROTEIN KINASE"/>
    <property type="match status" value="1"/>
</dbReference>